<evidence type="ECO:0000256" key="2">
    <source>
        <dbReference type="ARBA" id="ARBA00023125"/>
    </source>
</evidence>
<dbReference type="InterPro" id="IPR050397">
    <property type="entry name" value="Env_Response_Regulators"/>
</dbReference>
<dbReference type="CDD" id="cd00038">
    <property type="entry name" value="CAP_ED"/>
    <property type="match status" value="1"/>
</dbReference>
<dbReference type="Pfam" id="PF13545">
    <property type="entry name" value="HTH_Crp_2"/>
    <property type="match status" value="1"/>
</dbReference>
<reference evidence="7" key="1">
    <citation type="submission" date="2016-11" db="EMBL/GenBank/DDBJ databases">
        <authorList>
            <person name="Varghese N."/>
            <person name="Submissions S."/>
        </authorList>
    </citation>
    <scope>NUCLEOTIDE SEQUENCE [LARGE SCALE GENOMIC DNA]</scope>
    <source>
        <strain evidence="7">DSM 27619</strain>
    </source>
</reference>
<keyword evidence="3" id="KW-0804">Transcription</keyword>
<dbReference type="STRING" id="1416778.SAMN05443633_11119"/>
<dbReference type="InterPro" id="IPR000595">
    <property type="entry name" value="cNMP-bd_dom"/>
</dbReference>
<keyword evidence="2" id="KW-0238">DNA-binding</keyword>
<dbReference type="PANTHER" id="PTHR24567:SF28">
    <property type="entry name" value="LISTERIOLYSIN REGULATORY PROTEIN"/>
    <property type="match status" value="1"/>
</dbReference>
<dbReference type="PROSITE" id="PS51063">
    <property type="entry name" value="HTH_CRP_2"/>
    <property type="match status" value="1"/>
</dbReference>
<evidence type="ECO:0000313" key="6">
    <source>
        <dbReference type="EMBL" id="SHG17729.1"/>
    </source>
</evidence>
<dbReference type="GO" id="GO:0003700">
    <property type="term" value="F:DNA-binding transcription factor activity"/>
    <property type="evidence" value="ECO:0007669"/>
    <property type="project" value="TreeGrafter"/>
</dbReference>
<dbReference type="GO" id="GO:0016301">
    <property type="term" value="F:kinase activity"/>
    <property type="evidence" value="ECO:0007669"/>
    <property type="project" value="UniProtKB-KW"/>
</dbReference>
<dbReference type="Gene3D" id="2.60.120.10">
    <property type="entry name" value="Jelly Rolls"/>
    <property type="match status" value="1"/>
</dbReference>
<dbReference type="EMBL" id="FQUT01000011">
    <property type="protein sequence ID" value="SHG17729.1"/>
    <property type="molecule type" value="Genomic_DNA"/>
</dbReference>
<dbReference type="InterPro" id="IPR014710">
    <property type="entry name" value="RmlC-like_jellyroll"/>
</dbReference>
<dbReference type="GO" id="GO:0005829">
    <property type="term" value="C:cytosol"/>
    <property type="evidence" value="ECO:0007669"/>
    <property type="project" value="TreeGrafter"/>
</dbReference>
<gene>
    <name evidence="6" type="ORF">SAMN05443633_11119</name>
</gene>
<keyword evidence="7" id="KW-1185">Reference proteome</keyword>
<dbReference type="InterPro" id="IPR012318">
    <property type="entry name" value="HTH_CRP"/>
</dbReference>
<dbReference type="SMART" id="SM00419">
    <property type="entry name" value="HTH_CRP"/>
    <property type="match status" value="1"/>
</dbReference>
<evidence type="ECO:0000256" key="3">
    <source>
        <dbReference type="ARBA" id="ARBA00023163"/>
    </source>
</evidence>
<dbReference type="Pfam" id="PF00027">
    <property type="entry name" value="cNMP_binding"/>
    <property type="match status" value="1"/>
</dbReference>
<dbReference type="GO" id="GO:0003677">
    <property type="term" value="F:DNA binding"/>
    <property type="evidence" value="ECO:0007669"/>
    <property type="project" value="UniProtKB-KW"/>
</dbReference>
<dbReference type="PROSITE" id="PS50042">
    <property type="entry name" value="CNMP_BINDING_3"/>
    <property type="match status" value="1"/>
</dbReference>
<proteinExistence type="predicted"/>
<dbReference type="InterPro" id="IPR018490">
    <property type="entry name" value="cNMP-bd_dom_sf"/>
</dbReference>
<sequence length="187" mass="21512">MSSGAKIVNYTKNQFVFQENTEAISYFQLLTGRVKIVSQKKPGREFIHHVSNQGDCLGELFLFLKHQYSVSAIAMEDCRIFILQKSDFDLMLKDYPTILRDLYESIAESLHYTYMMRGFALENPAEKTINLLRYLKVSNASTNPDEVLLTRQEIASLTGLRVETVIRTIKQLENEGLLVITKGKIFY</sequence>
<dbReference type="PRINTS" id="PR00034">
    <property type="entry name" value="HTHCRP"/>
</dbReference>
<keyword evidence="1" id="KW-0805">Transcription regulation</keyword>
<name>A0A1M5HP39_9FLAO</name>
<dbReference type="Proteomes" id="UP000184518">
    <property type="component" value="Unassembled WGS sequence"/>
</dbReference>
<keyword evidence="6" id="KW-0808">Transferase</keyword>
<dbReference type="InterPro" id="IPR036390">
    <property type="entry name" value="WH_DNA-bd_sf"/>
</dbReference>
<protein>
    <submittedName>
        <fullName evidence="6">cAMP-binding domain of CRP or a regulatory subunit of cAMP-dependent protein kinases</fullName>
    </submittedName>
</protein>
<keyword evidence="6" id="KW-0418">Kinase</keyword>
<dbReference type="SUPFAM" id="SSF46785">
    <property type="entry name" value="Winged helix' DNA-binding domain"/>
    <property type="match status" value="1"/>
</dbReference>
<feature type="domain" description="HTH crp-type" evidence="5">
    <location>
        <begin position="122"/>
        <end position="187"/>
    </location>
</feature>
<organism evidence="6 7">
    <name type="scientific">Chryseobacterium arachidis</name>
    <dbReference type="NCBI Taxonomy" id="1416778"/>
    <lineage>
        <taxon>Bacteria</taxon>
        <taxon>Pseudomonadati</taxon>
        <taxon>Bacteroidota</taxon>
        <taxon>Flavobacteriia</taxon>
        <taxon>Flavobacteriales</taxon>
        <taxon>Weeksellaceae</taxon>
        <taxon>Chryseobacterium group</taxon>
        <taxon>Chryseobacterium</taxon>
    </lineage>
</organism>
<dbReference type="AlphaFoldDB" id="A0A1M5HP39"/>
<dbReference type="SUPFAM" id="SSF51206">
    <property type="entry name" value="cAMP-binding domain-like"/>
    <property type="match status" value="1"/>
</dbReference>
<evidence type="ECO:0000259" key="4">
    <source>
        <dbReference type="PROSITE" id="PS50042"/>
    </source>
</evidence>
<feature type="domain" description="Cyclic nucleotide-binding" evidence="4">
    <location>
        <begin position="1"/>
        <end position="109"/>
    </location>
</feature>
<evidence type="ECO:0000259" key="5">
    <source>
        <dbReference type="PROSITE" id="PS51063"/>
    </source>
</evidence>
<accession>A0A1M5HP39</accession>
<dbReference type="PANTHER" id="PTHR24567">
    <property type="entry name" value="CRP FAMILY TRANSCRIPTIONAL REGULATORY PROTEIN"/>
    <property type="match status" value="1"/>
</dbReference>
<evidence type="ECO:0000256" key="1">
    <source>
        <dbReference type="ARBA" id="ARBA00023015"/>
    </source>
</evidence>
<evidence type="ECO:0000313" key="7">
    <source>
        <dbReference type="Proteomes" id="UP000184518"/>
    </source>
</evidence>